<proteinExistence type="predicted"/>
<accession>A0ABT7XFN9</accession>
<evidence type="ECO:0000313" key="2">
    <source>
        <dbReference type="Proteomes" id="UP001168435"/>
    </source>
</evidence>
<reference evidence="1" key="1">
    <citation type="submission" date="2023-06" db="EMBL/GenBank/DDBJ databases">
        <authorList>
            <person name="Zeman M."/>
            <person name="Kubasova T."/>
            <person name="Jahodarova E."/>
            <person name="Nykrynova M."/>
            <person name="Rychlik I."/>
        </authorList>
    </citation>
    <scope>NUCLEOTIDE SEQUENCE</scope>
    <source>
        <strain evidence="1">176_SSukc20</strain>
    </source>
</reference>
<reference evidence="1" key="2">
    <citation type="submission" date="2024-05" db="EMBL/GenBank/DDBJ databases">
        <title>Identification and characterization of horizontal gene transfer across gut microbiota members of farm animals based on homology search.</title>
        <authorList>
            <person name="Schwarzerova J."/>
            <person name="Nykrynova M."/>
            <person name="Jureckova K."/>
            <person name="Cejkova D."/>
            <person name="Rychlik I."/>
        </authorList>
    </citation>
    <scope>NUCLEOTIDE SEQUENCE</scope>
    <source>
        <strain evidence="1">176_SSukc20</strain>
    </source>
</reference>
<evidence type="ECO:0000313" key="1">
    <source>
        <dbReference type="EMBL" id="MDN0064220.1"/>
    </source>
</evidence>
<comment type="caution">
    <text evidence="1">The sequence shown here is derived from an EMBL/GenBank/DDBJ whole genome shotgun (WGS) entry which is preliminary data.</text>
</comment>
<dbReference type="Proteomes" id="UP001168435">
    <property type="component" value="Unassembled WGS sequence"/>
</dbReference>
<dbReference type="RefSeq" id="WP_087200619.1">
    <property type="nucleotide sequence ID" value="NZ_JAUEIM010000020.1"/>
</dbReference>
<name>A0ABT7XFN9_9ACTN</name>
<keyword evidence="2" id="KW-1185">Reference proteome</keyword>
<sequence length="104" mass="11030">MSEGTGCFVGGRQSGKSAFLVNASAQTGARIVVPTHEMARSLVFLSQRMGVPIKAPATPYEFAAKFTALERSVLVDEAQAVLGHFLAADIVAMTVNGFPIYPKE</sequence>
<organism evidence="1 2">
    <name type="scientific">Collinsella ihumii</name>
    <dbReference type="NCBI Taxonomy" id="1720204"/>
    <lineage>
        <taxon>Bacteria</taxon>
        <taxon>Bacillati</taxon>
        <taxon>Actinomycetota</taxon>
        <taxon>Coriobacteriia</taxon>
        <taxon>Coriobacteriales</taxon>
        <taxon>Coriobacteriaceae</taxon>
        <taxon>Collinsella</taxon>
    </lineage>
</organism>
<protein>
    <submittedName>
        <fullName evidence="1">Uncharacterized protein</fullName>
    </submittedName>
</protein>
<dbReference type="EMBL" id="JAUEIQ010000007">
    <property type="protein sequence ID" value="MDN0064220.1"/>
    <property type="molecule type" value="Genomic_DNA"/>
</dbReference>
<gene>
    <name evidence="1" type="ORF">QVN30_07855</name>
</gene>